<dbReference type="SUPFAM" id="SSF46785">
    <property type="entry name" value="Winged helix' DNA-binding domain"/>
    <property type="match status" value="1"/>
</dbReference>
<evidence type="ECO:0000256" key="3">
    <source>
        <dbReference type="ARBA" id="ARBA00023163"/>
    </source>
</evidence>
<keyword evidence="2" id="KW-0238">DNA-binding</keyword>
<protein>
    <submittedName>
        <fullName evidence="5">HTH-type transcriptional regulator</fullName>
    </submittedName>
</protein>
<dbReference type="SMART" id="SM00344">
    <property type="entry name" value="HTH_ASNC"/>
    <property type="match status" value="1"/>
</dbReference>
<proteinExistence type="predicted"/>
<dbReference type="InterPro" id="IPR036390">
    <property type="entry name" value="WH_DNA-bd_sf"/>
</dbReference>
<gene>
    <name evidence="5" type="ORF">NEF87_002006</name>
</gene>
<evidence type="ECO:0000256" key="2">
    <source>
        <dbReference type="ARBA" id="ARBA00023125"/>
    </source>
</evidence>
<dbReference type="PROSITE" id="PS50956">
    <property type="entry name" value="HTH_ASNC_2"/>
    <property type="match status" value="1"/>
</dbReference>
<dbReference type="Proteomes" id="UP001208689">
    <property type="component" value="Chromosome"/>
</dbReference>
<keyword evidence="3" id="KW-0804">Transcription</keyword>
<evidence type="ECO:0000313" key="6">
    <source>
        <dbReference type="Proteomes" id="UP001208689"/>
    </source>
</evidence>
<dbReference type="Gene3D" id="1.10.10.10">
    <property type="entry name" value="Winged helix-like DNA-binding domain superfamily/Winged helix DNA-binding domain"/>
    <property type="match status" value="1"/>
</dbReference>
<dbReference type="InterPro" id="IPR011008">
    <property type="entry name" value="Dimeric_a/b-barrel"/>
</dbReference>
<dbReference type="SUPFAM" id="SSF54909">
    <property type="entry name" value="Dimeric alpha+beta barrel"/>
    <property type="match status" value="1"/>
</dbReference>
<evidence type="ECO:0000256" key="1">
    <source>
        <dbReference type="ARBA" id="ARBA00023015"/>
    </source>
</evidence>
<dbReference type="EMBL" id="CP104013">
    <property type="protein sequence ID" value="UYP45721.1"/>
    <property type="molecule type" value="Genomic_DNA"/>
</dbReference>
<dbReference type="InterPro" id="IPR000485">
    <property type="entry name" value="AsnC-type_HTH_dom"/>
</dbReference>
<feature type="domain" description="HTH asnC-type" evidence="4">
    <location>
        <begin position="19"/>
        <end position="86"/>
    </location>
</feature>
<accession>A0ABY6HT42</accession>
<sequence length="175" mass="19819">MSKTSAQSGKAISHEKIDLDELDRKILSYLQEDGKASLRKIEKHLEQKYGIKSSISAIKNHIERLTNQGVIKDYIAVLDCCKIGYREMLLLFIKVNSSVSIKDTLCQLQTIDAINAIYQVSGNQPIFCMAKCVEKENQIDLLEKVKKIEGIEEITTQVVLQKVKEDMRVSIPTPH</sequence>
<dbReference type="Gene3D" id="3.30.70.920">
    <property type="match status" value="1"/>
</dbReference>
<keyword evidence="6" id="KW-1185">Reference proteome</keyword>
<keyword evidence="1" id="KW-0805">Transcription regulation</keyword>
<organism evidence="5 6">
    <name type="scientific">Candidatus Lokiarchaeum ossiferum</name>
    <dbReference type="NCBI Taxonomy" id="2951803"/>
    <lineage>
        <taxon>Archaea</taxon>
        <taxon>Promethearchaeati</taxon>
        <taxon>Promethearchaeota</taxon>
        <taxon>Promethearchaeia</taxon>
        <taxon>Promethearchaeales</taxon>
        <taxon>Promethearchaeaceae</taxon>
        <taxon>Candidatus Lokiarchaeum</taxon>
    </lineage>
</organism>
<evidence type="ECO:0000313" key="5">
    <source>
        <dbReference type="EMBL" id="UYP45721.1"/>
    </source>
</evidence>
<dbReference type="PANTHER" id="PTHR30154:SF34">
    <property type="entry name" value="TRANSCRIPTIONAL REGULATOR AZLB"/>
    <property type="match status" value="1"/>
</dbReference>
<dbReference type="Pfam" id="PF13404">
    <property type="entry name" value="HTH_AsnC-type"/>
    <property type="match status" value="1"/>
</dbReference>
<dbReference type="InterPro" id="IPR036388">
    <property type="entry name" value="WH-like_DNA-bd_sf"/>
</dbReference>
<evidence type="ECO:0000259" key="4">
    <source>
        <dbReference type="PROSITE" id="PS50956"/>
    </source>
</evidence>
<reference evidence="5" key="1">
    <citation type="submission" date="2022-09" db="EMBL/GenBank/DDBJ databases">
        <title>Actin cytoskeleton and complex cell architecture in an #Asgard archaeon.</title>
        <authorList>
            <person name="Ponce Toledo R.I."/>
            <person name="Schleper C."/>
            <person name="Rodrigues Oliveira T."/>
            <person name="Wollweber F."/>
            <person name="Xu J."/>
            <person name="Rittmann S."/>
            <person name="Klingl A."/>
            <person name="Pilhofer M."/>
        </authorList>
    </citation>
    <scope>NUCLEOTIDE SEQUENCE</scope>
    <source>
        <strain evidence="5">B-35</strain>
    </source>
</reference>
<dbReference type="PANTHER" id="PTHR30154">
    <property type="entry name" value="LEUCINE-RESPONSIVE REGULATORY PROTEIN"/>
    <property type="match status" value="1"/>
</dbReference>
<dbReference type="InterPro" id="IPR019888">
    <property type="entry name" value="Tscrpt_reg_AsnC-like"/>
</dbReference>
<name>A0ABY6HT42_9ARCH</name>